<dbReference type="SUPFAM" id="SSF53790">
    <property type="entry name" value="Tetrapyrrole methylase"/>
    <property type="match status" value="1"/>
</dbReference>
<keyword evidence="2" id="KW-0169">Cobalamin biosynthesis</keyword>
<evidence type="ECO:0000256" key="1">
    <source>
        <dbReference type="ARBA" id="ARBA00004953"/>
    </source>
</evidence>
<dbReference type="InterPro" id="IPR014776">
    <property type="entry name" value="4pyrrole_Mease_sub2"/>
</dbReference>
<dbReference type="EC" id="2.1.1.152" evidence="6"/>
<dbReference type="PIRSF" id="PIRSF036525">
    <property type="entry name" value="CobF"/>
    <property type="match status" value="1"/>
</dbReference>
<dbReference type="EMBL" id="JBHLXD010000006">
    <property type="protein sequence ID" value="MFC0207852.1"/>
    <property type="molecule type" value="Genomic_DNA"/>
</dbReference>
<proteinExistence type="predicted"/>
<evidence type="ECO:0000259" key="7">
    <source>
        <dbReference type="Pfam" id="PF00590"/>
    </source>
</evidence>
<keyword evidence="9" id="KW-1185">Reference proteome</keyword>
<dbReference type="GO" id="GO:0043819">
    <property type="term" value="F:precorrin-6A synthase (deacetylating) activity"/>
    <property type="evidence" value="ECO:0007669"/>
    <property type="project" value="UniProtKB-EC"/>
</dbReference>
<name>A0ABV6D5C5_9HYPH</name>
<evidence type="ECO:0000313" key="9">
    <source>
        <dbReference type="Proteomes" id="UP001589755"/>
    </source>
</evidence>
<evidence type="ECO:0000256" key="6">
    <source>
        <dbReference type="PIRNR" id="PIRNR036525"/>
    </source>
</evidence>
<sequence>MRTLLVIGIGTGNPEHMTVQAINALNRADIVLIPRKGEGKEALADLRREICRRYLANAGTRLVAFDLPERDEAEPSYARRVADWHAAIARTYRDLIARHTGEGGTVALLVWGDPSLYDSTLRILDRLEDMADFAFRREVIPGIASIQALAASHAMALNTVGGAVQLTTGRRLRQEGFPDNADSAVVLLDGETAFETLPQADYDIFWGAYLGAPDEITLAGPLHQVAGRIVEARLAARQRKGWIMDTYLLRRRR</sequence>
<evidence type="ECO:0000256" key="2">
    <source>
        <dbReference type="ARBA" id="ARBA00022573"/>
    </source>
</evidence>
<gene>
    <name evidence="8" type="primary">cobF</name>
    <name evidence="8" type="ORF">ACFFJ2_05495</name>
</gene>
<dbReference type="PANTHER" id="PTHR43467:SF1">
    <property type="entry name" value="PRECORRIN-6A SYNTHASE [DEACETYLATING]"/>
    <property type="match status" value="1"/>
</dbReference>
<reference evidence="8 9" key="1">
    <citation type="submission" date="2024-09" db="EMBL/GenBank/DDBJ databases">
        <authorList>
            <person name="Sun Q."/>
            <person name="Mori K."/>
        </authorList>
    </citation>
    <scope>NUCLEOTIDE SEQUENCE [LARGE SCALE GENOMIC DNA]</scope>
    <source>
        <strain evidence="8 9">CCM 8543</strain>
    </source>
</reference>
<evidence type="ECO:0000256" key="3">
    <source>
        <dbReference type="ARBA" id="ARBA00022603"/>
    </source>
</evidence>
<dbReference type="PANTHER" id="PTHR43467">
    <property type="entry name" value="COBALT-PRECORRIN-2 C(20)-METHYLTRANSFERASE"/>
    <property type="match status" value="1"/>
</dbReference>
<dbReference type="Gene3D" id="3.30.950.10">
    <property type="entry name" value="Methyltransferase, Cobalt-precorrin-4 Transmethylase, Domain 2"/>
    <property type="match status" value="1"/>
</dbReference>
<comment type="caution">
    <text evidence="8">The sequence shown here is derived from an EMBL/GenBank/DDBJ whole genome shotgun (WGS) entry which is preliminary data.</text>
</comment>
<protein>
    <recommendedName>
        <fullName evidence="6">Precorrin-6A synthase [deacetylating]</fullName>
        <ecNumber evidence="6">2.1.1.152</ecNumber>
    </recommendedName>
</protein>
<dbReference type="InterPro" id="IPR000878">
    <property type="entry name" value="4pyrrol_Mease"/>
</dbReference>
<accession>A0ABV6D5C5</accession>
<dbReference type="Proteomes" id="UP001589755">
    <property type="component" value="Unassembled WGS sequence"/>
</dbReference>
<dbReference type="CDD" id="cd11643">
    <property type="entry name" value="Precorrin-6A-synthase"/>
    <property type="match status" value="1"/>
</dbReference>
<dbReference type="InterPro" id="IPR012797">
    <property type="entry name" value="CobF"/>
</dbReference>
<comment type="catalytic activity">
    <reaction evidence="6">
        <text>precorrin-5 + S-adenosyl-L-methionine + H2O = precorrin-6A + acetate + S-adenosyl-L-homocysteine + 2 H(+)</text>
        <dbReference type="Rhea" id="RHEA:18261"/>
        <dbReference type="ChEBI" id="CHEBI:15377"/>
        <dbReference type="ChEBI" id="CHEBI:15378"/>
        <dbReference type="ChEBI" id="CHEBI:30089"/>
        <dbReference type="ChEBI" id="CHEBI:57856"/>
        <dbReference type="ChEBI" id="CHEBI:59789"/>
        <dbReference type="ChEBI" id="CHEBI:77871"/>
        <dbReference type="ChEBI" id="CHEBI:77872"/>
        <dbReference type="EC" id="2.1.1.152"/>
    </reaction>
</comment>
<comment type="function">
    <text evidence="6">Catalyzes the methylation of C-1 in precorrin-5 and the subsequent extrusion of acetic acid from the resulting intermediate to form cobalt-precorrin-6A.</text>
</comment>
<evidence type="ECO:0000313" key="8">
    <source>
        <dbReference type="EMBL" id="MFC0207852.1"/>
    </source>
</evidence>
<dbReference type="RefSeq" id="WP_261518664.1">
    <property type="nucleotide sequence ID" value="NZ_JAODNW010000001.1"/>
</dbReference>
<dbReference type="GO" id="GO:0032259">
    <property type="term" value="P:methylation"/>
    <property type="evidence" value="ECO:0007669"/>
    <property type="project" value="UniProtKB-KW"/>
</dbReference>
<keyword evidence="5 6" id="KW-0949">S-adenosyl-L-methionine</keyword>
<comment type="pathway">
    <text evidence="1">Cofactor biosynthesis; adenosylcobalamin biosynthesis.</text>
</comment>
<dbReference type="InterPro" id="IPR014777">
    <property type="entry name" value="4pyrrole_Mease_sub1"/>
</dbReference>
<dbReference type="InterPro" id="IPR035996">
    <property type="entry name" value="4pyrrol_Methylase_sf"/>
</dbReference>
<keyword evidence="3 6" id="KW-0489">Methyltransferase</keyword>
<organism evidence="8 9">
    <name type="scientific">Chelativorans intermedius</name>
    <dbReference type="NCBI Taxonomy" id="515947"/>
    <lineage>
        <taxon>Bacteria</taxon>
        <taxon>Pseudomonadati</taxon>
        <taxon>Pseudomonadota</taxon>
        <taxon>Alphaproteobacteria</taxon>
        <taxon>Hyphomicrobiales</taxon>
        <taxon>Phyllobacteriaceae</taxon>
        <taxon>Chelativorans</taxon>
    </lineage>
</organism>
<evidence type="ECO:0000256" key="4">
    <source>
        <dbReference type="ARBA" id="ARBA00022679"/>
    </source>
</evidence>
<feature type="domain" description="Tetrapyrrole methylase" evidence="7">
    <location>
        <begin position="4"/>
        <end position="225"/>
    </location>
</feature>
<evidence type="ECO:0000256" key="5">
    <source>
        <dbReference type="ARBA" id="ARBA00022691"/>
    </source>
</evidence>
<dbReference type="Pfam" id="PF00590">
    <property type="entry name" value="TP_methylase"/>
    <property type="match status" value="1"/>
</dbReference>
<keyword evidence="4 6" id="KW-0808">Transferase</keyword>
<dbReference type="Gene3D" id="3.40.1010.10">
    <property type="entry name" value="Cobalt-precorrin-4 Transmethylase, Domain 1"/>
    <property type="match status" value="1"/>
</dbReference>
<dbReference type="NCBIfam" id="TIGR02434">
    <property type="entry name" value="CobF"/>
    <property type="match status" value="1"/>
</dbReference>